<protein>
    <submittedName>
        <fullName evidence="1">Uncharacterized protein</fullName>
    </submittedName>
</protein>
<name>A0A0L8FSW3_OCTBM</name>
<dbReference type="EMBL" id="KQ426806">
    <property type="protein sequence ID" value="KOF67742.1"/>
    <property type="molecule type" value="Genomic_DNA"/>
</dbReference>
<sequence length="52" mass="5950">MSRRISDSYLLSSLTTHSYAVDTTFRSESCAHASFMPDLHGLHTERDFETIQ</sequence>
<organism evidence="1">
    <name type="scientific">Octopus bimaculoides</name>
    <name type="common">California two-spotted octopus</name>
    <dbReference type="NCBI Taxonomy" id="37653"/>
    <lineage>
        <taxon>Eukaryota</taxon>
        <taxon>Metazoa</taxon>
        <taxon>Spiralia</taxon>
        <taxon>Lophotrochozoa</taxon>
        <taxon>Mollusca</taxon>
        <taxon>Cephalopoda</taxon>
        <taxon>Coleoidea</taxon>
        <taxon>Octopodiformes</taxon>
        <taxon>Octopoda</taxon>
        <taxon>Incirrata</taxon>
        <taxon>Octopodidae</taxon>
        <taxon>Octopus</taxon>
    </lineage>
</organism>
<proteinExistence type="predicted"/>
<gene>
    <name evidence="1" type="ORF">OCBIM_22008921mg</name>
</gene>
<dbReference type="AlphaFoldDB" id="A0A0L8FSW3"/>
<evidence type="ECO:0000313" key="1">
    <source>
        <dbReference type="EMBL" id="KOF67742.1"/>
    </source>
</evidence>
<reference evidence="1" key="1">
    <citation type="submission" date="2015-07" db="EMBL/GenBank/DDBJ databases">
        <title>MeaNS - Measles Nucleotide Surveillance Program.</title>
        <authorList>
            <person name="Tran T."/>
            <person name="Druce J."/>
        </authorList>
    </citation>
    <scope>NUCLEOTIDE SEQUENCE</scope>
    <source>
        <strain evidence="1">UCB-OBI-ISO-001</strain>
        <tissue evidence="1">Gonad</tissue>
    </source>
</reference>
<accession>A0A0L8FSW3</accession>